<dbReference type="SUPFAM" id="SSF101386">
    <property type="entry name" value="all-alpha NTP pyrophosphatases"/>
    <property type="match status" value="1"/>
</dbReference>
<evidence type="ECO:0000256" key="7">
    <source>
        <dbReference type="ARBA" id="ARBA00008299"/>
    </source>
</evidence>
<evidence type="ECO:0000256" key="2">
    <source>
        <dbReference type="ARBA" id="ARBA00001460"/>
    </source>
</evidence>
<dbReference type="Gene3D" id="1.10.287.1080">
    <property type="entry name" value="MazG-like"/>
    <property type="match status" value="1"/>
</dbReference>
<comment type="subcellular location">
    <subcellularLocation>
        <location evidence="3 15">Cytoplasm</location>
    </subcellularLocation>
</comment>
<dbReference type="PANTHER" id="PTHR42945:SF9">
    <property type="entry name" value="HISTIDINE BIOSYNTHESIS BIFUNCTIONAL PROTEIN HISIE"/>
    <property type="match status" value="1"/>
</dbReference>
<evidence type="ECO:0000256" key="5">
    <source>
        <dbReference type="ARBA" id="ARBA00005204"/>
    </source>
</evidence>
<dbReference type="GO" id="GO:0005524">
    <property type="term" value="F:ATP binding"/>
    <property type="evidence" value="ECO:0007669"/>
    <property type="project" value="UniProtKB-KW"/>
</dbReference>
<dbReference type="InterPro" id="IPR038019">
    <property type="entry name" value="PRib_AMP_CycHydrolase_sf"/>
</dbReference>
<evidence type="ECO:0000259" key="16">
    <source>
        <dbReference type="Pfam" id="PF01502"/>
    </source>
</evidence>
<reference evidence="17 18" key="1">
    <citation type="submission" date="2016-06" db="EMBL/GenBank/DDBJ databases">
        <title>Three novel species with peptidoglycan cell walls form the new genus Lacunisphaera gen. nov. in the family Opitutaceae of the verrucomicrobial subdivision 4.</title>
        <authorList>
            <person name="Rast P."/>
            <person name="Gloeckner I."/>
            <person name="Jogler M."/>
            <person name="Boedeker C."/>
            <person name="Jeske O."/>
            <person name="Wiegand S."/>
            <person name="Reinhardt R."/>
            <person name="Schumann P."/>
            <person name="Rohde M."/>
            <person name="Spring S."/>
            <person name="Gloeckner F.O."/>
            <person name="Jogler C."/>
        </authorList>
    </citation>
    <scope>NUCLEOTIDE SEQUENCE [LARGE SCALE GENOMIC DNA]</scope>
    <source>
        <strain evidence="17 18">IG16b</strain>
    </source>
</reference>
<dbReference type="SUPFAM" id="SSF141734">
    <property type="entry name" value="HisI-like"/>
    <property type="match status" value="1"/>
</dbReference>
<feature type="domain" description="Phosphoribosyl-AMP cyclohydrolase" evidence="16">
    <location>
        <begin position="29"/>
        <end position="101"/>
    </location>
</feature>
<evidence type="ECO:0000256" key="9">
    <source>
        <dbReference type="ARBA" id="ARBA00022605"/>
    </source>
</evidence>
<evidence type="ECO:0000256" key="1">
    <source>
        <dbReference type="ARBA" id="ARBA00000024"/>
    </source>
</evidence>
<evidence type="ECO:0000256" key="14">
    <source>
        <dbReference type="ARBA" id="ARBA00023268"/>
    </source>
</evidence>
<dbReference type="NCBIfam" id="TIGR03188">
    <property type="entry name" value="histidine_hisI"/>
    <property type="match status" value="1"/>
</dbReference>
<evidence type="ECO:0000256" key="11">
    <source>
        <dbReference type="ARBA" id="ARBA00022801"/>
    </source>
</evidence>
<keyword evidence="13 15" id="KW-0368">Histidine biosynthesis</keyword>
<evidence type="ECO:0000256" key="6">
    <source>
        <dbReference type="ARBA" id="ARBA00007731"/>
    </source>
</evidence>
<comment type="pathway">
    <text evidence="4 15">Amino-acid biosynthesis; L-histidine biosynthesis; L-histidine from 5-phospho-alpha-D-ribose 1-diphosphate: step 3/9.</text>
</comment>
<feature type="region of interest" description="Phosphoribosyl-AMP cyclohydrolase" evidence="15">
    <location>
        <begin position="1"/>
        <end position="112"/>
    </location>
</feature>
<comment type="catalytic activity">
    <reaction evidence="2 15">
        <text>1-(5-phospho-beta-D-ribosyl)-ATP + H2O = 1-(5-phospho-beta-D-ribosyl)-5'-AMP + diphosphate + H(+)</text>
        <dbReference type="Rhea" id="RHEA:22828"/>
        <dbReference type="ChEBI" id="CHEBI:15377"/>
        <dbReference type="ChEBI" id="CHEBI:15378"/>
        <dbReference type="ChEBI" id="CHEBI:33019"/>
        <dbReference type="ChEBI" id="CHEBI:59457"/>
        <dbReference type="ChEBI" id="CHEBI:73183"/>
        <dbReference type="EC" id="3.6.1.31"/>
    </reaction>
</comment>
<dbReference type="FunFam" id="3.10.20.810:FF:000001">
    <property type="entry name" value="Histidine biosynthesis bifunctional protein HisIE"/>
    <property type="match status" value="1"/>
</dbReference>
<evidence type="ECO:0000256" key="4">
    <source>
        <dbReference type="ARBA" id="ARBA00005169"/>
    </source>
</evidence>
<proteinExistence type="inferred from homology"/>
<dbReference type="Pfam" id="PF01503">
    <property type="entry name" value="PRA-PH"/>
    <property type="match status" value="1"/>
</dbReference>
<dbReference type="PATRIC" id="fig|1838286.3.peg.1187"/>
<dbReference type="GO" id="GO:0000105">
    <property type="term" value="P:L-histidine biosynthetic process"/>
    <property type="evidence" value="ECO:0007669"/>
    <property type="project" value="UniProtKB-UniRule"/>
</dbReference>
<dbReference type="OrthoDB" id="9795769at2"/>
<dbReference type="AlphaFoldDB" id="A0A1D8AT86"/>
<dbReference type="GO" id="GO:0004636">
    <property type="term" value="F:phosphoribosyl-ATP diphosphatase activity"/>
    <property type="evidence" value="ECO:0007669"/>
    <property type="project" value="UniProtKB-UniRule"/>
</dbReference>
<evidence type="ECO:0000313" key="17">
    <source>
        <dbReference type="EMBL" id="AOS44118.1"/>
    </source>
</evidence>
<accession>A0A1D8AT86</accession>
<dbReference type="STRING" id="1838286.Verru16b_01179"/>
<dbReference type="GO" id="GO:0005737">
    <property type="term" value="C:cytoplasm"/>
    <property type="evidence" value="ECO:0007669"/>
    <property type="project" value="UniProtKB-SubCell"/>
</dbReference>
<dbReference type="NCBIfam" id="NF000768">
    <property type="entry name" value="PRK00051.1"/>
    <property type="match status" value="1"/>
</dbReference>
<dbReference type="RefSeq" id="WP_069961407.1">
    <property type="nucleotide sequence ID" value="NZ_CP016094.1"/>
</dbReference>
<evidence type="ECO:0000256" key="12">
    <source>
        <dbReference type="ARBA" id="ARBA00022840"/>
    </source>
</evidence>
<dbReference type="GO" id="GO:0004635">
    <property type="term" value="F:phosphoribosyl-AMP cyclohydrolase activity"/>
    <property type="evidence" value="ECO:0007669"/>
    <property type="project" value="UniProtKB-UniRule"/>
</dbReference>
<dbReference type="NCBIfam" id="NF002747">
    <property type="entry name" value="PRK02759.1"/>
    <property type="match status" value="1"/>
</dbReference>
<gene>
    <name evidence="17" type="primary">hisE</name>
    <name evidence="15" type="synonym">hisI</name>
    <name evidence="15" type="synonym">hisIE</name>
    <name evidence="17" type="ORF">Verru16b_01179</name>
</gene>
<organism evidence="17 18">
    <name type="scientific">Lacunisphaera limnophila</name>
    <dbReference type="NCBI Taxonomy" id="1838286"/>
    <lineage>
        <taxon>Bacteria</taxon>
        <taxon>Pseudomonadati</taxon>
        <taxon>Verrucomicrobiota</taxon>
        <taxon>Opitutia</taxon>
        <taxon>Opitutales</taxon>
        <taxon>Opitutaceae</taxon>
        <taxon>Lacunisphaera</taxon>
    </lineage>
</organism>
<keyword evidence="14 15" id="KW-0511">Multifunctional enzyme</keyword>
<comment type="similarity">
    <text evidence="7 15">In the N-terminal section; belongs to the PRA-CH family.</text>
</comment>
<sequence length="204" mass="22112">MKLPKIDWKKIDGLVPAIVQDASTRQVLMLGYMNEAALKKTLASKKVTFFSRSKQRLWTKGESSKNFLRVVSVEVDCDNDTLLVLAHPAGPTCHRGTVSCFGDGALAGGAGFLAHLDQVVAARIKSGDKSSYTVRLVQEGVARCAQKVGEEGVETALAAMQKDNKEFAGEAADLLYHLIVLLHAKKRTLGDAIAVLEKRHAPKK</sequence>
<comment type="similarity">
    <text evidence="6 15">In the C-terminal section; belongs to the PRA-PH family.</text>
</comment>
<dbReference type="InterPro" id="IPR023019">
    <property type="entry name" value="His_synth_HisIE"/>
</dbReference>
<keyword evidence="8 15" id="KW-0963">Cytoplasm</keyword>
<dbReference type="Proteomes" id="UP000095228">
    <property type="component" value="Chromosome"/>
</dbReference>
<evidence type="ECO:0000256" key="13">
    <source>
        <dbReference type="ARBA" id="ARBA00023102"/>
    </source>
</evidence>
<dbReference type="CDD" id="cd11534">
    <property type="entry name" value="NTP-PPase_HisIE_like"/>
    <property type="match status" value="1"/>
</dbReference>
<keyword evidence="11 15" id="KW-0378">Hydrolase</keyword>
<name>A0A1D8AT86_9BACT</name>
<dbReference type="UniPathway" id="UPA00031">
    <property type="reaction ID" value="UER00007"/>
</dbReference>
<protein>
    <recommendedName>
        <fullName evidence="15">Histidine biosynthesis bifunctional protein HisIE</fullName>
    </recommendedName>
    <domain>
        <recommendedName>
            <fullName evidence="15">Phosphoribosyl-AMP cyclohydrolase</fullName>
            <shortName evidence="15">PRA-CH</shortName>
            <ecNumber evidence="15">3.5.4.19</ecNumber>
        </recommendedName>
    </domain>
    <domain>
        <recommendedName>
            <fullName evidence="15">Phosphoribosyl-ATP pyrophosphatase</fullName>
            <shortName evidence="15">PRA-PH</shortName>
            <ecNumber evidence="15">3.6.1.31</ecNumber>
        </recommendedName>
    </domain>
</protein>
<evidence type="ECO:0000313" key="18">
    <source>
        <dbReference type="Proteomes" id="UP000095228"/>
    </source>
</evidence>
<dbReference type="Pfam" id="PF01502">
    <property type="entry name" value="PRA-CH"/>
    <property type="match status" value="1"/>
</dbReference>
<keyword evidence="12 15" id="KW-0067">ATP-binding</keyword>
<evidence type="ECO:0000256" key="15">
    <source>
        <dbReference type="HAMAP-Rule" id="MF_01019"/>
    </source>
</evidence>
<keyword evidence="9 15" id="KW-0028">Amino-acid biosynthesis</keyword>
<dbReference type="EMBL" id="CP016094">
    <property type="protein sequence ID" value="AOS44118.1"/>
    <property type="molecule type" value="Genomic_DNA"/>
</dbReference>
<keyword evidence="10 15" id="KW-0547">Nucleotide-binding</keyword>
<dbReference type="KEGG" id="obg:Verru16b_01179"/>
<comment type="pathway">
    <text evidence="5 15">Amino-acid biosynthesis; L-histidine biosynthesis; L-histidine from 5-phospho-alpha-D-ribose 1-diphosphate: step 2/9.</text>
</comment>
<dbReference type="PANTHER" id="PTHR42945">
    <property type="entry name" value="HISTIDINE BIOSYNTHESIS BIFUNCTIONAL PROTEIN"/>
    <property type="match status" value="1"/>
</dbReference>
<evidence type="ECO:0000256" key="10">
    <source>
        <dbReference type="ARBA" id="ARBA00022741"/>
    </source>
</evidence>
<keyword evidence="18" id="KW-1185">Reference proteome</keyword>
<feature type="region of interest" description="Phosphoribosyl-ATP pyrophosphohydrolase" evidence="15">
    <location>
        <begin position="113"/>
        <end position="204"/>
    </location>
</feature>
<dbReference type="InterPro" id="IPR002496">
    <property type="entry name" value="PRib_AMP_CycHydrolase_dom"/>
</dbReference>
<dbReference type="InterPro" id="IPR021130">
    <property type="entry name" value="PRib-ATP_PPHydrolase-like"/>
</dbReference>
<dbReference type="Gene3D" id="3.10.20.810">
    <property type="entry name" value="Phosphoribosyl-AMP cyclohydrolase"/>
    <property type="match status" value="1"/>
</dbReference>
<evidence type="ECO:0000256" key="3">
    <source>
        <dbReference type="ARBA" id="ARBA00004496"/>
    </source>
</evidence>
<comment type="catalytic activity">
    <reaction evidence="1 15">
        <text>1-(5-phospho-beta-D-ribosyl)-5'-AMP + H2O = 1-(5-phospho-beta-D-ribosyl)-5-[(5-phospho-beta-D-ribosylamino)methylideneamino]imidazole-4-carboxamide</text>
        <dbReference type="Rhea" id="RHEA:20049"/>
        <dbReference type="ChEBI" id="CHEBI:15377"/>
        <dbReference type="ChEBI" id="CHEBI:58435"/>
        <dbReference type="ChEBI" id="CHEBI:59457"/>
        <dbReference type="EC" id="3.5.4.19"/>
    </reaction>
</comment>
<dbReference type="InterPro" id="IPR008179">
    <property type="entry name" value="HisE"/>
</dbReference>
<dbReference type="EC" id="3.5.4.19" evidence="15"/>
<dbReference type="HAMAP" id="MF_01019">
    <property type="entry name" value="HisIE"/>
    <property type="match status" value="1"/>
</dbReference>
<evidence type="ECO:0000256" key="8">
    <source>
        <dbReference type="ARBA" id="ARBA00022490"/>
    </source>
</evidence>
<dbReference type="EC" id="3.6.1.31" evidence="15"/>